<dbReference type="EMBL" id="SGWQ01000001">
    <property type="protein sequence ID" value="RZS44244.1"/>
    <property type="molecule type" value="Genomic_DNA"/>
</dbReference>
<dbReference type="Proteomes" id="UP000294257">
    <property type="component" value="Unassembled WGS sequence"/>
</dbReference>
<protein>
    <recommendedName>
        <fullName evidence="3">DUF2332 domain-containing protein</fullName>
    </recommendedName>
</protein>
<dbReference type="InterPro" id="IPR011200">
    <property type="entry name" value="UCP012608"/>
</dbReference>
<evidence type="ECO:0008006" key="3">
    <source>
        <dbReference type="Google" id="ProtNLM"/>
    </source>
</evidence>
<evidence type="ECO:0000313" key="2">
    <source>
        <dbReference type="Proteomes" id="UP000294257"/>
    </source>
</evidence>
<dbReference type="AlphaFoldDB" id="A0A4Q7L4T3"/>
<keyword evidence="2" id="KW-1185">Reference proteome</keyword>
<name>A0A4Q7L4T3_9PSEU</name>
<reference evidence="1 2" key="1">
    <citation type="submission" date="2019-02" db="EMBL/GenBank/DDBJ databases">
        <title>Genomic Encyclopedia of Type Strains, Phase IV (KMG-IV): sequencing the most valuable type-strain genomes for metagenomic binning, comparative biology and taxonomic classification.</title>
        <authorList>
            <person name="Goeker M."/>
        </authorList>
    </citation>
    <scope>NUCLEOTIDE SEQUENCE [LARGE SCALE GENOMIC DNA]</scope>
    <source>
        <strain evidence="1 2">DSM 101727</strain>
    </source>
</reference>
<proteinExistence type="predicted"/>
<dbReference type="Pfam" id="PF10094">
    <property type="entry name" value="DUF2332"/>
    <property type="match status" value="1"/>
</dbReference>
<gene>
    <name evidence="1" type="ORF">EV193_101119</name>
</gene>
<sequence>MSPLYFHLASHAAEDDEVAALLAAAPYAAHPTLLFAAVHRVLAGEPIHPLTEYYPTLAGSSGPDNGLWPTFRTFVLERAERIREIVATRHTQTNEVNRAALLYPAVAAAAKQAKAPVGLLEVGCSAGLLLDLDRYGYRYQTEDAGQVAAGPAKSAVGLHCALELAPGATMPALPKKLAVAAKVGLDRAPVDLDDEEEAAWLEACVWGDQPERLRLLLTAARARKSAPELVRGDAVDDLAGTAARIDDGVPLVVLTSNTLTYLSPERRADFVAALGKLAGDRPLWWVSHESYPAALEVVLPGRADLTPDVGAPAFGVLGLTAWRDGEPVARALAKTNLHGRRMEWLP</sequence>
<evidence type="ECO:0000313" key="1">
    <source>
        <dbReference type="EMBL" id="RZS44244.1"/>
    </source>
</evidence>
<organism evidence="1 2">
    <name type="scientific">Herbihabitans rhizosphaerae</name>
    <dbReference type="NCBI Taxonomy" id="1872711"/>
    <lineage>
        <taxon>Bacteria</taxon>
        <taxon>Bacillati</taxon>
        <taxon>Actinomycetota</taxon>
        <taxon>Actinomycetes</taxon>
        <taxon>Pseudonocardiales</taxon>
        <taxon>Pseudonocardiaceae</taxon>
        <taxon>Herbihabitans</taxon>
    </lineage>
</organism>
<comment type="caution">
    <text evidence="1">The sequence shown here is derived from an EMBL/GenBank/DDBJ whole genome shotgun (WGS) entry which is preliminary data.</text>
</comment>
<accession>A0A4Q7L4T3</accession>